<keyword evidence="2" id="KW-1185">Reference proteome</keyword>
<dbReference type="AlphaFoldDB" id="A0ABD3GS40"/>
<dbReference type="Proteomes" id="UP001633002">
    <property type="component" value="Unassembled WGS sequence"/>
</dbReference>
<evidence type="ECO:0000313" key="1">
    <source>
        <dbReference type="EMBL" id="KAL3682067.1"/>
    </source>
</evidence>
<organism evidence="1 2">
    <name type="scientific">Riccia sorocarpa</name>
    <dbReference type="NCBI Taxonomy" id="122646"/>
    <lineage>
        <taxon>Eukaryota</taxon>
        <taxon>Viridiplantae</taxon>
        <taxon>Streptophyta</taxon>
        <taxon>Embryophyta</taxon>
        <taxon>Marchantiophyta</taxon>
        <taxon>Marchantiopsida</taxon>
        <taxon>Marchantiidae</taxon>
        <taxon>Marchantiales</taxon>
        <taxon>Ricciaceae</taxon>
        <taxon>Riccia</taxon>
    </lineage>
</organism>
<protein>
    <submittedName>
        <fullName evidence="1">Uncharacterized protein</fullName>
    </submittedName>
</protein>
<sequence length="98" mass="11073">MFLGQEFNTEFVGTGPAVVELWIVRGVSMFLATSRRFLRGFSAEGKAKTSLIAWRKLHLPKENGGLGWSGLQLRMSSQLAAKALRRLKQKEGQTNWHR</sequence>
<gene>
    <name evidence="1" type="ORF">R1sor_000089</name>
</gene>
<evidence type="ECO:0000313" key="2">
    <source>
        <dbReference type="Proteomes" id="UP001633002"/>
    </source>
</evidence>
<dbReference type="EMBL" id="JBJQOH010000006">
    <property type="protein sequence ID" value="KAL3682067.1"/>
    <property type="molecule type" value="Genomic_DNA"/>
</dbReference>
<name>A0ABD3GS40_9MARC</name>
<comment type="caution">
    <text evidence="1">The sequence shown here is derived from an EMBL/GenBank/DDBJ whole genome shotgun (WGS) entry which is preliminary data.</text>
</comment>
<accession>A0ABD3GS40</accession>
<proteinExistence type="predicted"/>
<reference evidence="1 2" key="1">
    <citation type="submission" date="2024-09" db="EMBL/GenBank/DDBJ databases">
        <title>Chromosome-scale assembly of Riccia sorocarpa.</title>
        <authorList>
            <person name="Paukszto L."/>
        </authorList>
    </citation>
    <scope>NUCLEOTIDE SEQUENCE [LARGE SCALE GENOMIC DNA]</scope>
    <source>
        <strain evidence="1">LP-2024</strain>
        <tissue evidence="1">Aerial parts of the thallus</tissue>
    </source>
</reference>